<evidence type="ECO:0000313" key="5">
    <source>
        <dbReference type="Proteomes" id="UP000800039"/>
    </source>
</evidence>
<proteinExistence type="predicted"/>
<keyword evidence="5" id="KW-1185">Reference proteome</keyword>
<name>A0A9P4L2W4_9PLEO</name>
<dbReference type="GeneID" id="63853024"/>
<keyword evidence="3" id="KW-0732">Signal</keyword>
<organism evidence="4 5">
    <name type="scientific">Cucurbitaria berberidis CBS 394.84</name>
    <dbReference type="NCBI Taxonomy" id="1168544"/>
    <lineage>
        <taxon>Eukaryota</taxon>
        <taxon>Fungi</taxon>
        <taxon>Dikarya</taxon>
        <taxon>Ascomycota</taxon>
        <taxon>Pezizomycotina</taxon>
        <taxon>Dothideomycetes</taxon>
        <taxon>Pleosporomycetidae</taxon>
        <taxon>Pleosporales</taxon>
        <taxon>Pleosporineae</taxon>
        <taxon>Cucurbitariaceae</taxon>
        <taxon>Cucurbitaria</taxon>
    </lineage>
</organism>
<evidence type="ECO:0000256" key="3">
    <source>
        <dbReference type="SAM" id="SignalP"/>
    </source>
</evidence>
<dbReference type="SUPFAM" id="SSF50630">
    <property type="entry name" value="Acid proteases"/>
    <property type="match status" value="1"/>
</dbReference>
<keyword evidence="2" id="KW-0812">Transmembrane</keyword>
<dbReference type="Proteomes" id="UP000800039">
    <property type="component" value="Unassembled WGS sequence"/>
</dbReference>
<dbReference type="InterPro" id="IPR021109">
    <property type="entry name" value="Peptidase_aspartic_dom_sf"/>
</dbReference>
<dbReference type="PANTHER" id="PTHR16861:SF4">
    <property type="entry name" value="SH3 DOMAIN PROTEIN (AFU_ORTHOLOGUE AFUA_1G13610)"/>
    <property type="match status" value="1"/>
</dbReference>
<keyword evidence="2" id="KW-1133">Transmembrane helix</keyword>
<sequence length="539" mass="58452">MRWRLGYLAYFASQFIWGSNAAECRPLTVSLPFKSNVLANRAEARGVSFKIGRPNAQTIALLPSASYNDTYMYGTNGFCAANTTLEKCTSYRGGLYDSALSEGSKTGTSIKHIWDDATAKWTTDDVVLQEEIEKGITLQLPQFDFGVRVSSAHAYVNKGELGLGMNSTFLNALASTQRIASKTYSFFWGTDTAISDKLRNGSLTLGGYDQALIGDFPNTTTTFTRNQWRCREGMVVELTSLSLQSVSGGTQNILEGSEKLQACVVPTISSVLTLPAKYWDKMAKMMGVEPSPFNNGTSSELFYRIASVKPENEMFSGNLSITINNAINVTIRNEQLIFDEPYIASNGLISRNQDWKNIPIVQYTDTNQNMPRLGGMFLSSAYLMVNHDKNEFTISPVQEEPAVPKVVAISTASRCDTAVEGGTSAAAKGSSGISGGVIAGIVVGVVAAIGIMAAIAFMVWRRKRVAPAPKSPVYEIADEGGMIAEKHGYSTSEMYAGQPVGEVSGESRAYAVELDGNSRPSEVPAHGVEGESWIDDRRR</sequence>
<evidence type="ECO:0008006" key="6">
    <source>
        <dbReference type="Google" id="ProtNLM"/>
    </source>
</evidence>
<comment type="caution">
    <text evidence="4">The sequence shown here is derived from an EMBL/GenBank/DDBJ whole genome shotgun (WGS) entry which is preliminary data.</text>
</comment>
<feature type="chain" id="PRO_5040280056" description="Peptidase A1 domain-containing protein" evidence="3">
    <location>
        <begin position="22"/>
        <end position="539"/>
    </location>
</feature>
<gene>
    <name evidence="4" type="ORF">K460DRAFT_390262</name>
</gene>
<feature type="signal peptide" evidence="3">
    <location>
        <begin position="1"/>
        <end position="21"/>
    </location>
</feature>
<evidence type="ECO:0000313" key="4">
    <source>
        <dbReference type="EMBL" id="KAF1840051.1"/>
    </source>
</evidence>
<keyword evidence="2" id="KW-0472">Membrane</keyword>
<dbReference type="Gene3D" id="2.40.70.10">
    <property type="entry name" value="Acid Proteases"/>
    <property type="match status" value="2"/>
</dbReference>
<accession>A0A9P4L2W4</accession>
<reference evidence="4" key="1">
    <citation type="submission" date="2020-01" db="EMBL/GenBank/DDBJ databases">
        <authorList>
            <consortium name="DOE Joint Genome Institute"/>
            <person name="Haridas S."/>
            <person name="Albert R."/>
            <person name="Binder M."/>
            <person name="Bloem J."/>
            <person name="Labutti K."/>
            <person name="Salamov A."/>
            <person name="Andreopoulos B."/>
            <person name="Baker S.E."/>
            <person name="Barry K."/>
            <person name="Bills G."/>
            <person name="Bluhm B.H."/>
            <person name="Cannon C."/>
            <person name="Castanera R."/>
            <person name="Culley D.E."/>
            <person name="Daum C."/>
            <person name="Ezra D."/>
            <person name="Gonzalez J.B."/>
            <person name="Henrissat B."/>
            <person name="Kuo A."/>
            <person name="Liang C."/>
            <person name="Lipzen A."/>
            <person name="Lutzoni F."/>
            <person name="Magnuson J."/>
            <person name="Mondo S."/>
            <person name="Nolan M."/>
            <person name="Ohm R."/>
            <person name="Pangilinan J."/>
            <person name="Park H.-J."/>
            <person name="Ramirez L."/>
            <person name="Alfaro M."/>
            <person name="Sun H."/>
            <person name="Tritt A."/>
            <person name="Yoshinaga Y."/>
            <person name="Zwiers L.-H."/>
            <person name="Turgeon B.G."/>
            <person name="Goodwin S.B."/>
            <person name="Spatafora J.W."/>
            <person name="Crous P.W."/>
            <person name="Grigoriev I.V."/>
        </authorList>
    </citation>
    <scope>NUCLEOTIDE SEQUENCE</scope>
    <source>
        <strain evidence="4">CBS 394.84</strain>
    </source>
</reference>
<evidence type="ECO:0000256" key="1">
    <source>
        <dbReference type="SAM" id="MobiDB-lite"/>
    </source>
</evidence>
<dbReference type="PANTHER" id="PTHR16861">
    <property type="entry name" value="GLYCOPROTEIN 38"/>
    <property type="match status" value="1"/>
</dbReference>
<feature type="region of interest" description="Disordered" evidence="1">
    <location>
        <begin position="515"/>
        <end position="539"/>
    </location>
</feature>
<evidence type="ECO:0000256" key="2">
    <source>
        <dbReference type="SAM" id="Phobius"/>
    </source>
</evidence>
<dbReference type="EMBL" id="ML976621">
    <property type="protein sequence ID" value="KAF1840051.1"/>
    <property type="molecule type" value="Genomic_DNA"/>
</dbReference>
<dbReference type="OrthoDB" id="5361565at2759"/>
<feature type="transmembrane region" description="Helical" evidence="2">
    <location>
        <begin position="437"/>
        <end position="460"/>
    </location>
</feature>
<protein>
    <recommendedName>
        <fullName evidence="6">Peptidase A1 domain-containing protein</fullName>
    </recommendedName>
</protein>
<dbReference type="RefSeq" id="XP_040782614.1">
    <property type="nucleotide sequence ID" value="XM_040935773.1"/>
</dbReference>
<dbReference type="AlphaFoldDB" id="A0A9P4L2W4"/>